<name>A0A3M3ZA43_9PSED</name>
<dbReference type="Proteomes" id="UP000268056">
    <property type="component" value="Unassembled WGS sequence"/>
</dbReference>
<accession>A0A3M3ZA43</accession>
<dbReference type="AlphaFoldDB" id="A0A3M3ZA43"/>
<comment type="caution">
    <text evidence="1">The sequence shown here is derived from an EMBL/GenBank/DDBJ whole genome shotgun (WGS) entry which is preliminary data.</text>
</comment>
<evidence type="ECO:0000313" key="1">
    <source>
        <dbReference type="EMBL" id="RMO91577.1"/>
    </source>
</evidence>
<reference evidence="1 2" key="1">
    <citation type="submission" date="2018-08" db="EMBL/GenBank/DDBJ databases">
        <title>Recombination of ecologically and evolutionarily significant loci maintains genetic cohesion in the Pseudomonas syringae species complex.</title>
        <authorList>
            <person name="Dillon M."/>
            <person name="Thakur S."/>
            <person name="Almeida R.N.D."/>
            <person name="Weir B.S."/>
            <person name="Guttman D.S."/>
        </authorList>
    </citation>
    <scope>NUCLEOTIDE SEQUENCE [LARGE SCALE GENOMIC DNA]</scope>
    <source>
        <strain evidence="1 2">ICMP 4092</strain>
    </source>
</reference>
<organism evidence="1 2">
    <name type="scientific">Pseudomonas syringae pv. tagetis</name>
    <dbReference type="NCBI Taxonomy" id="129140"/>
    <lineage>
        <taxon>Bacteria</taxon>
        <taxon>Pseudomonadati</taxon>
        <taxon>Pseudomonadota</taxon>
        <taxon>Gammaproteobacteria</taxon>
        <taxon>Pseudomonadales</taxon>
        <taxon>Pseudomonadaceae</taxon>
        <taxon>Pseudomonas</taxon>
    </lineage>
</organism>
<proteinExistence type="predicted"/>
<protein>
    <submittedName>
        <fullName evidence="1">Uncharacterized protein</fullName>
    </submittedName>
</protein>
<sequence>MAKRYELSDASRELIKDLVFPSRKWVAHVVMIVWYSTESFGFCAQVLPGVICRNALGLGRRCISIFVNGAMTVRSTGYCSACTFDSIRKD</sequence>
<dbReference type="EMBL" id="RBQC01000039">
    <property type="protein sequence ID" value="RMO91577.1"/>
    <property type="molecule type" value="Genomic_DNA"/>
</dbReference>
<evidence type="ECO:0000313" key="2">
    <source>
        <dbReference type="Proteomes" id="UP000268056"/>
    </source>
</evidence>
<gene>
    <name evidence="1" type="ORF">ALQ32_00528</name>
</gene>